<dbReference type="Gene3D" id="1.10.287.110">
    <property type="entry name" value="DnaJ domain"/>
    <property type="match status" value="1"/>
</dbReference>
<dbReference type="PANTHER" id="PTHR45098:SF1">
    <property type="entry name" value="DNAJ DOMAIN CONTAINING PROTEIN, EXPRESSED"/>
    <property type="match status" value="1"/>
</dbReference>
<evidence type="ECO:0000313" key="4">
    <source>
        <dbReference type="Proteomes" id="UP001177140"/>
    </source>
</evidence>
<protein>
    <recommendedName>
        <fullName evidence="2">J domain-containing protein</fullName>
    </recommendedName>
</protein>
<keyword evidence="4" id="KW-1185">Reference proteome</keyword>
<organism evidence="3 4">
    <name type="scientific">Papaver nudicaule</name>
    <name type="common">Iceland poppy</name>
    <dbReference type="NCBI Taxonomy" id="74823"/>
    <lineage>
        <taxon>Eukaryota</taxon>
        <taxon>Viridiplantae</taxon>
        <taxon>Streptophyta</taxon>
        <taxon>Embryophyta</taxon>
        <taxon>Tracheophyta</taxon>
        <taxon>Spermatophyta</taxon>
        <taxon>Magnoliopsida</taxon>
        <taxon>Ranunculales</taxon>
        <taxon>Papaveraceae</taxon>
        <taxon>Papaveroideae</taxon>
        <taxon>Papaver</taxon>
    </lineage>
</organism>
<dbReference type="PANTHER" id="PTHR45098">
    <property type="entry name" value="DNAJ DOMAIN CONTAINING PROTEIN, EXPRESSED"/>
    <property type="match status" value="1"/>
</dbReference>
<dbReference type="SUPFAM" id="SSF46565">
    <property type="entry name" value="Chaperone J-domain"/>
    <property type="match status" value="1"/>
</dbReference>
<dbReference type="PROSITE" id="PS50076">
    <property type="entry name" value="DNAJ_2"/>
    <property type="match status" value="1"/>
</dbReference>
<dbReference type="SMART" id="SM00271">
    <property type="entry name" value="DnaJ"/>
    <property type="match status" value="1"/>
</dbReference>
<accession>A0AA41UWY1</accession>
<reference evidence="3" key="1">
    <citation type="submission" date="2022-03" db="EMBL/GenBank/DDBJ databases">
        <title>A functionally conserved STORR gene fusion in Papaver species that diverged 16.8 million years ago.</title>
        <authorList>
            <person name="Catania T."/>
        </authorList>
    </citation>
    <scope>NUCLEOTIDE SEQUENCE</scope>
    <source>
        <strain evidence="3">S-191538</strain>
    </source>
</reference>
<feature type="region of interest" description="Disordered" evidence="1">
    <location>
        <begin position="64"/>
        <end position="86"/>
    </location>
</feature>
<gene>
    <name evidence="3" type="ORF">MKW94_004417</name>
</gene>
<dbReference type="InterPro" id="IPR001623">
    <property type="entry name" value="DnaJ_domain"/>
</dbReference>
<dbReference type="EMBL" id="JAJJMA010048946">
    <property type="protein sequence ID" value="MCL7025775.1"/>
    <property type="molecule type" value="Genomic_DNA"/>
</dbReference>
<dbReference type="Pfam" id="PF00226">
    <property type="entry name" value="DnaJ"/>
    <property type="match status" value="1"/>
</dbReference>
<feature type="compositionally biased region" description="Basic and acidic residues" evidence="1">
    <location>
        <begin position="70"/>
        <end position="86"/>
    </location>
</feature>
<dbReference type="AlphaFoldDB" id="A0AA41UWY1"/>
<sequence length="178" mass="19976">MKMEIDHYAVLGLPSGEEGAKLTDADINKAYKIKALELHPDKRPDDPNANINFLNLSESYEFLKRQRQSSQDDPRKRKRRDDLHEPELSSFAEEKIRSGILKAVDHDKVFKELLVGCFGECNTAKEGLKEFLEDVTVRQSKKKKKKLSALASTCDAAKVVAMKGIPGDLSNLLFVGCL</sequence>
<evidence type="ECO:0000313" key="3">
    <source>
        <dbReference type="EMBL" id="MCL7025775.1"/>
    </source>
</evidence>
<proteinExistence type="predicted"/>
<feature type="domain" description="J" evidence="2">
    <location>
        <begin position="6"/>
        <end position="84"/>
    </location>
</feature>
<evidence type="ECO:0000256" key="1">
    <source>
        <dbReference type="SAM" id="MobiDB-lite"/>
    </source>
</evidence>
<dbReference type="Proteomes" id="UP001177140">
    <property type="component" value="Unassembled WGS sequence"/>
</dbReference>
<comment type="caution">
    <text evidence="3">The sequence shown here is derived from an EMBL/GenBank/DDBJ whole genome shotgun (WGS) entry which is preliminary data.</text>
</comment>
<dbReference type="CDD" id="cd06257">
    <property type="entry name" value="DnaJ"/>
    <property type="match status" value="1"/>
</dbReference>
<dbReference type="InterPro" id="IPR036869">
    <property type="entry name" value="J_dom_sf"/>
</dbReference>
<name>A0AA41UWY1_PAPNU</name>
<dbReference type="PRINTS" id="PR00625">
    <property type="entry name" value="JDOMAIN"/>
</dbReference>
<evidence type="ECO:0000259" key="2">
    <source>
        <dbReference type="PROSITE" id="PS50076"/>
    </source>
</evidence>